<dbReference type="GO" id="GO:0005737">
    <property type="term" value="C:cytoplasm"/>
    <property type="evidence" value="ECO:0007669"/>
    <property type="project" value="InterPro"/>
</dbReference>
<dbReference type="InterPro" id="IPR013785">
    <property type="entry name" value="Aldolase_TIM"/>
</dbReference>
<dbReference type="PANTHER" id="PTHR10889">
    <property type="entry name" value="DEOXYRIBOSE-PHOSPHATE ALDOLASE"/>
    <property type="match status" value="1"/>
</dbReference>
<accession>A0A8J7FPG7</accession>
<dbReference type="EMBL" id="JADGIK010000003">
    <property type="protein sequence ID" value="MBF0596969.1"/>
    <property type="molecule type" value="Genomic_DNA"/>
</dbReference>
<dbReference type="GO" id="GO:0009264">
    <property type="term" value="P:deoxyribonucleotide catabolic process"/>
    <property type="evidence" value="ECO:0007669"/>
    <property type="project" value="UniProtKB-UniRule"/>
</dbReference>
<dbReference type="Gene3D" id="3.20.20.70">
    <property type="entry name" value="Aldolase class I"/>
    <property type="match status" value="1"/>
</dbReference>
<dbReference type="SUPFAM" id="SSF51569">
    <property type="entry name" value="Aldolase"/>
    <property type="match status" value="1"/>
</dbReference>
<dbReference type="Pfam" id="PF01791">
    <property type="entry name" value="DeoC"/>
    <property type="match status" value="1"/>
</dbReference>
<keyword evidence="5" id="KW-1185">Reference proteome</keyword>
<dbReference type="GO" id="GO:0004139">
    <property type="term" value="F:deoxyribose-phosphate aldolase activity"/>
    <property type="evidence" value="ECO:0007669"/>
    <property type="project" value="UniProtKB-UniRule"/>
</dbReference>
<evidence type="ECO:0000313" key="4">
    <source>
        <dbReference type="EMBL" id="MBF0596969.1"/>
    </source>
</evidence>
<sequence>MSIKTYLDSTYLKTPEQAGISNSETLDKVRALAHEAMENKIFAVMIRPDYVRSIRELLDENKSDVTLGTVIDFPEGKNDINEKLREAQKAIADGADELDFVINYGAFKKGEIGKVEEEVESCTTVALREGKVVKWIIETAALTDDEIVAITKLVRNTVNNKIGQEYADKVFVKSSTGFYQTPNGEPNGANEHVIKLMLDNAGSLPVKASGGVRNIEEAQKMIDLGVKRIGTSSALAIVNGEQVKGDY</sequence>
<evidence type="ECO:0000256" key="1">
    <source>
        <dbReference type="ARBA" id="ARBA00022490"/>
    </source>
</evidence>
<reference evidence="4" key="1">
    <citation type="submission" date="2020-10" db="EMBL/GenBank/DDBJ databases">
        <authorList>
            <person name="Lu T."/>
            <person name="Wang Q."/>
            <person name="Han X."/>
        </authorList>
    </citation>
    <scope>NUCLEOTIDE SEQUENCE</scope>
    <source>
        <strain evidence="4">WQ 117</strain>
    </source>
</reference>
<dbReference type="SMART" id="SM01133">
    <property type="entry name" value="DeoC"/>
    <property type="match status" value="1"/>
</dbReference>
<proteinExistence type="predicted"/>
<dbReference type="Proteomes" id="UP000608754">
    <property type="component" value="Unassembled WGS sequence"/>
</dbReference>
<name>A0A8J7FPG7_9FLAO</name>
<protein>
    <recommendedName>
        <fullName evidence="3">Deoxyribose-phosphate aldolase</fullName>
        <ecNumber evidence="3">4.1.2.4</ecNumber>
    </recommendedName>
</protein>
<dbReference type="PANTHER" id="PTHR10889:SF1">
    <property type="entry name" value="DEOXYRIBOSE-PHOSPHATE ALDOLASE"/>
    <property type="match status" value="1"/>
</dbReference>
<dbReference type="GO" id="GO:0016052">
    <property type="term" value="P:carbohydrate catabolic process"/>
    <property type="evidence" value="ECO:0007669"/>
    <property type="project" value="TreeGrafter"/>
</dbReference>
<dbReference type="PIRSF" id="PIRSF001357">
    <property type="entry name" value="DeoC"/>
    <property type="match status" value="1"/>
</dbReference>
<keyword evidence="2" id="KW-0704">Schiff base</keyword>
<dbReference type="InterPro" id="IPR011343">
    <property type="entry name" value="DeoC"/>
</dbReference>
<evidence type="ECO:0000313" key="5">
    <source>
        <dbReference type="Proteomes" id="UP000608754"/>
    </source>
</evidence>
<evidence type="ECO:0000256" key="2">
    <source>
        <dbReference type="ARBA" id="ARBA00023270"/>
    </source>
</evidence>
<keyword evidence="1" id="KW-0963">Cytoplasm</keyword>
<keyword evidence="4" id="KW-0456">Lyase</keyword>
<organism evidence="4 5">
    <name type="scientific">Faecalibacter rhinopitheci</name>
    <dbReference type="NCBI Taxonomy" id="2779678"/>
    <lineage>
        <taxon>Bacteria</taxon>
        <taxon>Pseudomonadati</taxon>
        <taxon>Bacteroidota</taxon>
        <taxon>Flavobacteriia</taxon>
        <taxon>Flavobacteriales</taxon>
        <taxon>Weeksellaceae</taxon>
        <taxon>Faecalibacter</taxon>
    </lineage>
</organism>
<evidence type="ECO:0000256" key="3">
    <source>
        <dbReference type="NCBIfam" id="TIGR00126"/>
    </source>
</evidence>
<comment type="caution">
    <text evidence="4">The sequence shown here is derived from an EMBL/GenBank/DDBJ whole genome shotgun (WGS) entry which is preliminary data.</text>
</comment>
<dbReference type="EC" id="4.1.2.4" evidence="3"/>
<dbReference type="RefSeq" id="WP_194182517.1">
    <property type="nucleotide sequence ID" value="NZ_JADGIK010000003.1"/>
</dbReference>
<gene>
    <name evidence="4" type="primary">deoC</name>
    <name evidence="4" type="ORF">IM532_05850</name>
</gene>
<dbReference type="NCBIfam" id="TIGR00126">
    <property type="entry name" value="deoC"/>
    <property type="match status" value="1"/>
</dbReference>
<dbReference type="AlphaFoldDB" id="A0A8J7FPG7"/>
<dbReference type="InterPro" id="IPR002915">
    <property type="entry name" value="DeoC/FbaB/LacD_aldolase"/>
</dbReference>